<keyword evidence="2" id="KW-1185">Reference proteome</keyword>
<proteinExistence type="predicted"/>
<dbReference type="SUPFAM" id="SSF52540">
    <property type="entry name" value="P-loop containing nucleoside triphosphate hydrolases"/>
    <property type="match status" value="1"/>
</dbReference>
<evidence type="ECO:0000313" key="2">
    <source>
        <dbReference type="Proteomes" id="UP000180254"/>
    </source>
</evidence>
<protein>
    <recommendedName>
        <fullName evidence="3">Alkaline shock protein 23</fullName>
    </recommendedName>
</protein>
<evidence type="ECO:0000313" key="1">
    <source>
        <dbReference type="EMBL" id="OHW61599.1"/>
    </source>
</evidence>
<comment type="caution">
    <text evidence="1">The sequence shown here is derived from an EMBL/GenBank/DDBJ whole genome shotgun (WGS) entry which is preliminary data.</text>
</comment>
<dbReference type="RefSeq" id="WP_071064212.1">
    <property type="nucleotide sequence ID" value="NZ_MKIE01000010.1"/>
</dbReference>
<name>A0A1S1V797_9FIRM</name>
<dbReference type="STRING" id="39480.EUAN_20370"/>
<reference evidence="1 2" key="1">
    <citation type="submission" date="2016-09" db="EMBL/GenBank/DDBJ databases">
        <title>Genome sequence of Eubacterium angustum.</title>
        <authorList>
            <person name="Poehlein A."/>
            <person name="Daniel R."/>
        </authorList>
    </citation>
    <scope>NUCLEOTIDE SEQUENCE [LARGE SCALE GENOMIC DNA]</scope>
    <source>
        <strain evidence="1 2">DSM 1989</strain>
    </source>
</reference>
<dbReference type="Proteomes" id="UP000180254">
    <property type="component" value="Unassembled WGS sequence"/>
</dbReference>
<dbReference type="InterPro" id="IPR027417">
    <property type="entry name" value="P-loop_NTPase"/>
</dbReference>
<evidence type="ECO:0008006" key="3">
    <source>
        <dbReference type="Google" id="ProtNLM"/>
    </source>
</evidence>
<gene>
    <name evidence="1" type="ORF">EUAN_20370</name>
</gene>
<accession>A0A1S1V797</accession>
<dbReference type="EMBL" id="MKIE01000010">
    <property type="protein sequence ID" value="OHW61599.1"/>
    <property type="molecule type" value="Genomic_DNA"/>
</dbReference>
<organism evidence="1 2">
    <name type="scientific">Andreesenia angusta</name>
    <dbReference type="NCBI Taxonomy" id="39480"/>
    <lineage>
        <taxon>Bacteria</taxon>
        <taxon>Bacillati</taxon>
        <taxon>Bacillota</taxon>
        <taxon>Tissierellia</taxon>
        <taxon>Tissierellales</taxon>
        <taxon>Gottschalkiaceae</taxon>
        <taxon>Andreesenia</taxon>
    </lineage>
</organism>
<dbReference type="AlphaFoldDB" id="A0A1S1V797"/>
<dbReference type="OrthoDB" id="5429664at2"/>
<sequence length="272" mass="30851">MEITAFVGKSGTGKSFKSIGVARELGIEYIVDDGILIKGNKLLAGKSAKSEGSKIRAVKRALFMDEEHREEVRSAILSENPERILIIGTSDNMVEKIARALELGEIDERIYIEGVSTKEEIETARKHRREEGKHVIPLPTFEIKKDFSGYFMDTLKVMRMKSYGQEVYEKTVVRPSFSYLGSYTISDKVIREIVKHIASKVEGIERAYRVYTENYREGIVISVDIFILNGYNILETSTFLQKEVSKVVESMTSINILKVNVNIVKIKIKNSQ</sequence>